<feature type="domain" description="Beta-mannosidase Ig-fold" evidence="18">
    <location>
        <begin position="844"/>
        <end position="919"/>
    </location>
</feature>
<sequence>MFLAGLLLAGGLLQLTSAQNVVDLSGTGWTLTNTQGNVTVPGSFPSLVHLDLHAAGVIPDPYNDTNEIDLRWVAWSNWTYTSKPIRGLLNHSESSWLVFDGLDTFATVQLCDQVVGTANNQFRQWQFDITEALQACINDPVVIINFSSAPATANSIASEPGQETWPDGVQGLFEFDNRWFIRKEQSDFGWDWGPAFAPAGPWQPAYLVQFKPKDGVYVLNTDIDIHREGQINHLQADQTKPWVVNASIDYLGTLPKGSSLTMDIKDSQNKSIIASGSLSGITANGNTITGITTVDADAPKIWWPTGLGEQNLYYITVNIVDINNKTLATVTKRSGFRTIILNQTNITDAQLAQGIAPGANWHFEVNGHEFYAKGSNFIPPDAFWPRVTEDRMNKLFDSIVNGNQNMLRVWSSGAYLPDFIYDIADERGVLLWSEFEFSDALYPVNKDFLDNVAAEITYQVRRLNHHPSLALWAGGNELESLELPLAAESDPDGYAKYVGEYEKLFISLILPIVYENSRSISYTPTSTGNGYTKIDFSLPVPMVERYLNITSGSYYGDSDYYNYDSSQAFNLSNYPVNRFANEFGFHSMPSVQTWQQAVADENLQFNNNVILLRNHHYPPGGLSTNTTNSAKGMGEMTTAVERYYPIPSRPDSVANFSVWCLATQRFQADMYKSEIQFYRRGSGRPERQLGSLYWQLEDIWQAPSWAGIEYDGRWKVLHYVARDIYKPVIVAPYWNSSTGDLNVTVISDLWESISGTVNLTWYNLKGELLSNNAKTPSSVPFHVGPLNITDIISTNIKDLSIPDLKDAILVLSLEASGHLPNNDTEVQFTHENFFTPVYLNEAKLVNPVLKSSYDNTNKKYVLEATKGVALYTWLDYPAGFAGYFDENSFLLIPGKPKAIGFTEMDGKSVEGVSVQTLWDQSYHE</sequence>
<keyword evidence="11" id="KW-0325">Glycoprotein</keyword>
<keyword evidence="9 16" id="KW-0732">Signal</keyword>
<gene>
    <name evidence="21" type="ORF">BGW36DRAFT_365280</name>
</gene>
<evidence type="ECO:0000256" key="4">
    <source>
        <dbReference type="ARBA" id="ARBA00007483"/>
    </source>
</evidence>
<comment type="subcellular location">
    <subcellularLocation>
        <location evidence="2">Secreted</location>
    </subcellularLocation>
</comment>
<feature type="chain" id="PRO_5042049000" description="Beta-mannosidase A" evidence="16">
    <location>
        <begin position="19"/>
        <end position="924"/>
    </location>
</feature>
<evidence type="ECO:0000256" key="5">
    <source>
        <dbReference type="ARBA" id="ARBA00011738"/>
    </source>
</evidence>
<dbReference type="FunFam" id="2.60.40.10:FF:001511">
    <property type="entry name" value="Beta-mannosidase A"/>
    <property type="match status" value="1"/>
</dbReference>
<accession>A0AAD4KDW0</accession>
<comment type="pathway">
    <text evidence="3">Glycan metabolism; N-glycan degradation.</text>
</comment>
<keyword evidence="13" id="KW-0326">Glycosidase</keyword>
<feature type="domain" description="Mannosidase Ig/CBM-like" evidence="19">
    <location>
        <begin position="740"/>
        <end position="819"/>
    </location>
</feature>
<dbReference type="InterPro" id="IPR050887">
    <property type="entry name" value="Beta-mannosidase_GH2"/>
</dbReference>
<dbReference type="InterPro" id="IPR008979">
    <property type="entry name" value="Galactose-bd-like_sf"/>
</dbReference>
<dbReference type="InterPro" id="IPR041625">
    <property type="entry name" value="Beta-mannosidase_Ig"/>
</dbReference>
<evidence type="ECO:0000256" key="9">
    <source>
        <dbReference type="ARBA" id="ARBA00022729"/>
    </source>
</evidence>
<dbReference type="Pfam" id="PF00703">
    <property type="entry name" value="Glyco_hydro_2"/>
    <property type="match status" value="1"/>
</dbReference>
<dbReference type="Gene3D" id="2.60.40.10">
    <property type="entry name" value="Immunoglobulins"/>
    <property type="match status" value="3"/>
</dbReference>
<dbReference type="AlphaFoldDB" id="A0AAD4KDW0"/>
<dbReference type="InterPro" id="IPR006102">
    <property type="entry name" value="Ig-like_GH2"/>
</dbReference>
<keyword evidence="10" id="KW-0378">Hydrolase</keyword>
<feature type="signal peptide" evidence="16">
    <location>
        <begin position="1"/>
        <end position="18"/>
    </location>
</feature>
<comment type="catalytic activity">
    <reaction evidence="1">
        <text>Hydrolysis of terminal, non-reducing beta-D-mannose residues in beta-D-mannosides.</text>
        <dbReference type="EC" id="3.2.1.25"/>
    </reaction>
</comment>
<comment type="caution">
    <text evidence="21">The sequence shown here is derived from an EMBL/GenBank/DDBJ whole genome shotgun (WGS) entry which is preliminary data.</text>
</comment>
<feature type="domain" description="Glycoside hydrolase family 2 immunoglobulin-like beta-sandwich" evidence="17">
    <location>
        <begin position="240"/>
        <end position="337"/>
    </location>
</feature>
<evidence type="ECO:0000259" key="19">
    <source>
        <dbReference type="Pfam" id="PF17786"/>
    </source>
</evidence>
<dbReference type="GeneID" id="70244921"/>
<evidence type="ECO:0000256" key="8">
    <source>
        <dbReference type="ARBA" id="ARBA00022525"/>
    </source>
</evidence>
<dbReference type="InterPro" id="IPR036156">
    <property type="entry name" value="Beta-gal/glucu_dom_sf"/>
</dbReference>
<evidence type="ECO:0000256" key="16">
    <source>
        <dbReference type="SAM" id="SignalP"/>
    </source>
</evidence>
<dbReference type="GO" id="GO:0006516">
    <property type="term" value="P:glycoprotein catabolic process"/>
    <property type="evidence" value="ECO:0007669"/>
    <property type="project" value="TreeGrafter"/>
</dbReference>
<dbReference type="InterPro" id="IPR054593">
    <property type="entry name" value="Beta-mannosidase-like_N2"/>
</dbReference>
<evidence type="ECO:0000256" key="6">
    <source>
        <dbReference type="ARBA" id="ARBA00012754"/>
    </source>
</evidence>
<dbReference type="Proteomes" id="UP001201262">
    <property type="component" value="Unassembled WGS sequence"/>
</dbReference>
<evidence type="ECO:0000256" key="1">
    <source>
        <dbReference type="ARBA" id="ARBA00000829"/>
    </source>
</evidence>
<comment type="similarity">
    <text evidence="4">Belongs to the glycosyl hydrolase 2 family. Beta-mannosidase A subfamily.</text>
</comment>
<name>A0AAD4KDW0_9EURO</name>
<evidence type="ECO:0000256" key="12">
    <source>
        <dbReference type="ARBA" id="ARBA00023277"/>
    </source>
</evidence>
<organism evidence="21 22">
    <name type="scientific">Talaromyces proteolyticus</name>
    <dbReference type="NCBI Taxonomy" id="1131652"/>
    <lineage>
        <taxon>Eukaryota</taxon>
        <taxon>Fungi</taxon>
        <taxon>Dikarya</taxon>
        <taxon>Ascomycota</taxon>
        <taxon>Pezizomycotina</taxon>
        <taxon>Eurotiomycetes</taxon>
        <taxon>Eurotiomycetidae</taxon>
        <taxon>Eurotiales</taxon>
        <taxon>Trichocomaceae</taxon>
        <taxon>Talaromyces</taxon>
        <taxon>Talaromyces sect. Bacilispori</taxon>
    </lineage>
</organism>
<proteinExistence type="inferred from homology"/>
<dbReference type="PANTHER" id="PTHR43730:SF5">
    <property type="entry name" value="BETA-MANNOSIDASE A"/>
    <property type="match status" value="1"/>
</dbReference>
<evidence type="ECO:0000256" key="3">
    <source>
        <dbReference type="ARBA" id="ARBA00004740"/>
    </source>
</evidence>
<evidence type="ECO:0000313" key="21">
    <source>
        <dbReference type="EMBL" id="KAH8689512.1"/>
    </source>
</evidence>
<evidence type="ECO:0000259" key="17">
    <source>
        <dbReference type="Pfam" id="PF00703"/>
    </source>
</evidence>
<dbReference type="Gene3D" id="3.20.20.80">
    <property type="entry name" value="Glycosidases"/>
    <property type="match status" value="1"/>
</dbReference>
<dbReference type="Gene3D" id="2.60.120.260">
    <property type="entry name" value="Galactose-binding domain-like"/>
    <property type="match status" value="1"/>
</dbReference>
<evidence type="ECO:0000259" key="20">
    <source>
        <dbReference type="Pfam" id="PF22666"/>
    </source>
</evidence>
<comment type="subunit">
    <text evidence="5">Homodimer.</text>
</comment>
<evidence type="ECO:0000256" key="13">
    <source>
        <dbReference type="ARBA" id="ARBA00023295"/>
    </source>
</evidence>
<keyword evidence="14" id="KW-0624">Polysaccharide degradation</keyword>
<evidence type="ECO:0000256" key="10">
    <source>
        <dbReference type="ARBA" id="ARBA00022801"/>
    </source>
</evidence>
<dbReference type="Pfam" id="PF17753">
    <property type="entry name" value="Ig_mannosidase"/>
    <property type="match status" value="1"/>
</dbReference>
<dbReference type="FunFam" id="3.20.20.80:FF:000084">
    <property type="entry name" value="Beta-mannosidase A"/>
    <property type="match status" value="1"/>
</dbReference>
<dbReference type="GO" id="GO:0000272">
    <property type="term" value="P:polysaccharide catabolic process"/>
    <property type="evidence" value="ECO:0007669"/>
    <property type="project" value="UniProtKB-KW"/>
</dbReference>
<evidence type="ECO:0000256" key="14">
    <source>
        <dbReference type="ARBA" id="ARBA00023326"/>
    </source>
</evidence>
<dbReference type="SUPFAM" id="SSF49303">
    <property type="entry name" value="beta-Galactosidase/glucuronidase domain"/>
    <property type="match status" value="1"/>
</dbReference>
<evidence type="ECO:0000259" key="18">
    <source>
        <dbReference type="Pfam" id="PF17753"/>
    </source>
</evidence>
<evidence type="ECO:0000256" key="15">
    <source>
        <dbReference type="ARBA" id="ARBA00031061"/>
    </source>
</evidence>
<dbReference type="Pfam" id="PF22666">
    <property type="entry name" value="Glyco_hydro_2_N2"/>
    <property type="match status" value="1"/>
</dbReference>
<dbReference type="InterPro" id="IPR013783">
    <property type="entry name" value="Ig-like_fold"/>
</dbReference>
<dbReference type="RefSeq" id="XP_046065866.1">
    <property type="nucleotide sequence ID" value="XM_046214634.1"/>
</dbReference>
<dbReference type="EMBL" id="JAJTJA010000015">
    <property type="protein sequence ID" value="KAH8689512.1"/>
    <property type="molecule type" value="Genomic_DNA"/>
</dbReference>
<dbReference type="InterPro" id="IPR017853">
    <property type="entry name" value="GH"/>
</dbReference>
<evidence type="ECO:0000256" key="2">
    <source>
        <dbReference type="ARBA" id="ARBA00004613"/>
    </source>
</evidence>
<keyword evidence="8" id="KW-0964">Secreted</keyword>
<dbReference type="Pfam" id="PF17786">
    <property type="entry name" value="Mannosidase_ig"/>
    <property type="match status" value="1"/>
</dbReference>
<reference evidence="21" key="1">
    <citation type="submission" date="2021-12" db="EMBL/GenBank/DDBJ databases">
        <title>Convergent genome expansion in fungi linked to evolution of root-endophyte symbiosis.</title>
        <authorList>
            <consortium name="DOE Joint Genome Institute"/>
            <person name="Ke Y.-H."/>
            <person name="Bonito G."/>
            <person name="Liao H.-L."/>
            <person name="Looney B."/>
            <person name="Rojas-Flechas A."/>
            <person name="Nash J."/>
            <person name="Hameed K."/>
            <person name="Schadt C."/>
            <person name="Martin F."/>
            <person name="Crous P.W."/>
            <person name="Miettinen O."/>
            <person name="Magnuson J.K."/>
            <person name="Labbe J."/>
            <person name="Jacobson D."/>
            <person name="Doktycz M.J."/>
            <person name="Veneault-Fourrey C."/>
            <person name="Kuo A."/>
            <person name="Mondo S."/>
            <person name="Calhoun S."/>
            <person name="Riley R."/>
            <person name="Ohm R."/>
            <person name="LaButti K."/>
            <person name="Andreopoulos B."/>
            <person name="Pangilinan J."/>
            <person name="Nolan M."/>
            <person name="Tritt A."/>
            <person name="Clum A."/>
            <person name="Lipzen A."/>
            <person name="Daum C."/>
            <person name="Barry K."/>
            <person name="Grigoriev I.V."/>
            <person name="Vilgalys R."/>
        </authorList>
    </citation>
    <scope>NUCLEOTIDE SEQUENCE</scope>
    <source>
        <strain evidence="21">PMI_201</strain>
    </source>
</reference>
<protein>
    <recommendedName>
        <fullName evidence="7">Beta-mannosidase A</fullName>
        <ecNumber evidence="6">3.2.1.25</ecNumber>
    </recommendedName>
    <alternativeName>
        <fullName evidence="15">Mannanase A</fullName>
    </alternativeName>
</protein>
<feature type="domain" description="Beta-mannosidase-like galactose-binding" evidence="20">
    <location>
        <begin position="29"/>
        <end position="203"/>
    </location>
</feature>
<keyword evidence="12" id="KW-0119">Carbohydrate metabolism</keyword>
<dbReference type="EC" id="3.2.1.25" evidence="6"/>
<evidence type="ECO:0000313" key="22">
    <source>
        <dbReference type="Proteomes" id="UP001201262"/>
    </source>
</evidence>
<dbReference type="InterPro" id="IPR041447">
    <property type="entry name" value="Mannosidase_ig"/>
</dbReference>
<evidence type="ECO:0000256" key="11">
    <source>
        <dbReference type="ARBA" id="ARBA00023180"/>
    </source>
</evidence>
<keyword evidence="22" id="KW-1185">Reference proteome</keyword>
<dbReference type="SUPFAM" id="SSF49785">
    <property type="entry name" value="Galactose-binding domain-like"/>
    <property type="match status" value="1"/>
</dbReference>
<dbReference type="GO" id="GO:0004567">
    <property type="term" value="F:beta-mannosidase activity"/>
    <property type="evidence" value="ECO:0007669"/>
    <property type="project" value="UniProtKB-EC"/>
</dbReference>
<dbReference type="GO" id="GO:0005576">
    <property type="term" value="C:extracellular region"/>
    <property type="evidence" value="ECO:0007669"/>
    <property type="project" value="UniProtKB-SubCell"/>
</dbReference>
<dbReference type="PANTHER" id="PTHR43730">
    <property type="entry name" value="BETA-MANNOSIDASE"/>
    <property type="match status" value="1"/>
</dbReference>
<dbReference type="SUPFAM" id="SSF51445">
    <property type="entry name" value="(Trans)glycosidases"/>
    <property type="match status" value="1"/>
</dbReference>
<evidence type="ECO:0000256" key="7">
    <source>
        <dbReference type="ARBA" id="ARBA00021795"/>
    </source>
</evidence>